<accession>A0ABM1E3M3</accession>
<dbReference type="RefSeq" id="XP_014666794.1">
    <property type="nucleotide sequence ID" value="XM_014811308.1"/>
</dbReference>
<gene>
    <name evidence="2" type="primary">LOC106808547</name>
</gene>
<protein>
    <submittedName>
        <fullName evidence="2">Uncharacterized protein LOC106808547</fullName>
    </submittedName>
</protein>
<evidence type="ECO:0000313" key="2">
    <source>
        <dbReference type="RefSeq" id="XP_014666794.1"/>
    </source>
</evidence>
<dbReference type="Proteomes" id="UP000695022">
    <property type="component" value="Unplaced"/>
</dbReference>
<reference evidence="2" key="1">
    <citation type="submission" date="2025-08" db="UniProtKB">
        <authorList>
            <consortium name="RefSeq"/>
        </authorList>
    </citation>
    <scope>IDENTIFICATION</scope>
</reference>
<keyword evidence="1" id="KW-1185">Reference proteome</keyword>
<name>A0ABM1E3M3_PRICU</name>
<evidence type="ECO:0000313" key="1">
    <source>
        <dbReference type="Proteomes" id="UP000695022"/>
    </source>
</evidence>
<dbReference type="GeneID" id="106808547"/>
<organism evidence="1 2">
    <name type="scientific">Priapulus caudatus</name>
    <name type="common">Priapulid worm</name>
    <dbReference type="NCBI Taxonomy" id="37621"/>
    <lineage>
        <taxon>Eukaryota</taxon>
        <taxon>Metazoa</taxon>
        <taxon>Ecdysozoa</taxon>
        <taxon>Scalidophora</taxon>
        <taxon>Priapulida</taxon>
        <taxon>Priapulimorpha</taxon>
        <taxon>Priapulimorphida</taxon>
        <taxon>Priapulidae</taxon>
        <taxon>Priapulus</taxon>
    </lineage>
</organism>
<sequence length="149" mass="17411">MFGIQPNNRDEVSQYEMGRYISSNEAVWRILVFPIHERHPAVQQLAVHLENGQRVYFTPATAQQQAEFPKDTALTAFFKLCQEDDFARTLLYNQLPAYYTWSKKWARMKKGDSVEGYPGTRKDCALGRVYTIHPSQEECFFLRMLLHEG</sequence>
<proteinExistence type="predicted"/>